<dbReference type="SUPFAM" id="SSF55729">
    <property type="entry name" value="Acyl-CoA N-acyltransferases (Nat)"/>
    <property type="match status" value="1"/>
</dbReference>
<dbReference type="CDD" id="cd04301">
    <property type="entry name" value="NAT_SF"/>
    <property type="match status" value="1"/>
</dbReference>
<dbReference type="RefSeq" id="WP_044040423.1">
    <property type="nucleotide sequence ID" value="NZ_HG917869.1"/>
</dbReference>
<evidence type="ECO:0000313" key="2">
    <source>
        <dbReference type="EMBL" id="CDM70282.1"/>
    </source>
</evidence>
<dbReference type="Proteomes" id="UP000019426">
    <property type="component" value="Chromosome M2/40_rep2"/>
</dbReference>
<gene>
    <name evidence="2" type="ORF">CM240_3165</name>
</gene>
<dbReference type="OrthoDB" id="948250at2"/>
<evidence type="ECO:0000313" key="3">
    <source>
        <dbReference type="Proteomes" id="UP000019426"/>
    </source>
</evidence>
<organism evidence="2 3">
    <name type="scientific">Clostridium bornimense</name>
    <dbReference type="NCBI Taxonomy" id="1216932"/>
    <lineage>
        <taxon>Bacteria</taxon>
        <taxon>Bacillati</taxon>
        <taxon>Bacillota</taxon>
        <taxon>Clostridia</taxon>
        <taxon>Eubacteriales</taxon>
        <taxon>Clostridiaceae</taxon>
        <taxon>Clostridium</taxon>
    </lineage>
</organism>
<keyword evidence="3" id="KW-1185">Reference proteome</keyword>
<dbReference type="Pfam" id="PF00583">
    <property type="entry name" value="Acetyltransf_1"/>
    <property type="match status" value="1"/>
</dbReference>
<name>W6S796_9CLOT</name>
<dbReference type="PANTHER" id="PTHR43415">
    <property type="entry name" value="SPERMIDINE N(1)-ACETYLTRANSFERASE"/>
    <property type="match status" value="1"/>
</dbReference>
<accession>W6S796</accession>
<proteinExistence type="predicted"/>
<reference evidence="2 3" key="1">
    <citation type="submission" date="2013-11" db="EMBL/GenBank/DDBJ databases">
        <title>Complete genome sequence of Clostridum sp. M2/40.</title>
        <authorList>
            <person name="Wibberg D."/>
            <person name="Puehler A."/>
            <person name="Schlueter A."/>
        </authorList>
    </citation>
    <scope>NUCLEOTIDE SEQUENCE [LARGE SCALE GENOMIC DNA]</scope>
    <source>
        <strain evidence="3">M2/40</strain>
    </source>
</reference>
<dbReference type="InterPro" id="IPR000182">
    <property type="entry name" value="GNAT_dom"/>
</dbReference>
<keyword evidence="2" id="KW-0808">Transferase</keyword>
<dbReference type="PANTHER" id="PTHR43415:SF3">
    <property type="entry name" value="GNAT-FAMILY ACETYLTRANSFERASE"/>
    <property type="match status" value="1"/>
</dbReference>
<dbReference type="STRING" id="1216932.CM240_3165"/>
<dbReference type="InterPro" id="IPR016181">
    <property type="entry name" value="Acyl_CoA_acyltransferase"/>
</dbReference>
<dbReference type="PROSITE" id="PS51186">
    <property type="entry name" value="GNAT"/>
    <property type="match status" value="1"/>
</dbReference>
<feature type="domain" description="N-acetyltransferase" evidence="1">
    <location>
        <begin position="30"/>
        <end position="182"/>
    </location>
</feature>
<evidence type="ECO:0000259" key="1">
    <source>
        <dbReference type="PROSITE" id="PS51186"/>
    </source>
</evidence>
<dbReference type="HOGENOM" id="CLU_013985_19_1_9"/>
<dbReference type="eggNOG" id="COG1247">
    <property type="taxonomic scope" value="Bacteria"/>
</dbReference>
<dbReference type="KEGG" id="clt:CM240_3165"/>
<dbReference type="EMBL" id="HG917869">
    <property type="protein sequence ID" value="CDM70282.1"/>
    <property type="molecule type" value="Genomic_DNA"/>
</dbReference>
<dbReference type="AlphaFoldDB" id="W6S796"/>
<sequence>MEFKAKKIILKDGTECVLRSPNRNDAAKMIEYLKMTSGETHFMTRYPEEITLTVDQEVKILGDHLNSDTDLMIAAFINDDLAGNAAISCSNNLIKLKHRASFGISIKEKYWNLGIGNILINEILNQSKLMGYEQVELGVFSDNYKAQAIYKKHGFEEWGTIKNSFKLKDGTYVDEILMGKIL</sequence>
<dbReference type="PATRIC" id="fig|1216932.3.peg.3134"/>
<protein>
    <submittedName>
        <fullName evidence="2">Acetyltransferase, GNAT family</fullName>
    </submittedName>
</protein>
<dbReference type="Gene3D" id="3.40.630.30">
    <property type="match status" value="1"/>
</dbReference>
<dbReference type="GO" id="GO:0016747">
    <property type="term" value="F:acyltransferase activity, transferring groups other than amino-acyl groups"/>
    <property type="evidence" value="ECO:0007669"/>
    <property type="project" value="InterPro"/>
</dbReference>